<gene>
    <name evidence="3" type="ORF">SAMN05421647_10862</name>
</gene>
<keyword evidence="2" id="KW-0472">Membrane</keyword>
<feature type="compositionally biased region" description="Basic and acidic residues" evidence="1">
    <location>
        <begin position="216"/>
        <end position="230"/>
    </location>
</feature>
<evidence type="ECO:0000256" key="1">
    <source>
        <dbReference type="SAM" id="MobiDB-lite"/>
    </source>
</evidence>
<dbReference type="Proteomes" id="UP000186895">
    <property type="component" value="Unassembled WGS sequence"/>
</dbReference>
<name>A0A1N6V6A6_9GAMM</name>
<sequence length="617" mass="67881">MEPKDIPQQSTSTLSLRALLSAALILLLSLALSGTFEYLRSRDHAAQQASELSLMFGRSSAILIQPLVLADDRISLNYLFNELAGQPMINGLRLTAPDQTLIALAGQPQGRGHTLELAQGDEVIGQLTLWSNAQPFAASLQQQLYEIALLLAGSLGITAILIGFSLKQRTRLDAPEAPSFGEVARQVVNRDSRDSIPEFDFSQPPEQASSPAPDKSPAEKTEVKAEDKPAPVKPAPAPKPASDDIPALDIPPRTTAPEPTSVSESRVAEAPEKPLTETPARPAEAEFETEPSLPSTSDSAVHFEPEEEAKTEPEPEPAPEPAPSPAATSGRREPSFDTDDLVSLLKPEQAAERMPRFTPKPVGHVEDDDSDEAMVPDMELTELDSSPRETLDEPQDDSDNPLRLSDEEQLGLYTFEQELEMLLTPEEAGYLFLIDTRSAHSENLDGPEREALLKNYRTLANSVARIYSGRLEALKDGNLRILFTQSDDKDSHGVNAICCAMLFTYLYQHYNQQQIRAFQPVMNLHMSLVRGALDKVERMQEEAHFLSRTTQSNALISHTALTEAPLLKESLLSQADIRREDEDKVLLLAVNESYQNLLEKQARHLLTKLAERSKAGN</sequence>
<keyword evidence="2" id="KW-0812">Transmembrane</keyword>
<feature type="transmembrane region" description="Helical" evidence="2">
    <location>
        <begin position="144"/>
        <end position="166"/>
    </location>
</feature>
<feature type="compositionally biased region" description="Low complexity" evidence="1">
    <location>
        <begin position="202"/>
        <end position="213"/>
    </location>
</feature>
<dbReference type="EMBL" id="FTMN01000008">
    <property type="protein sequence ID" value="SIQ73342.1"/>
    <property type="molecule type" value="Genomic_DNA"/>
</dbReference>
<feature type="compositionally biased region" description="Acidic residues" evidence="1">
    <location>
        <begin position="366"/>
        <end position="382"/>
    </location>
</feature>
<feature type="region of interest" description="Disordered" evidence="1">
    <location>
        <begin position="195"/>
        <end position="404"/>
    </location>
</feature>
<feature type="compositionally biased region" description="Basic and acidic residues" evidence="1">
    <location>
        <begin position="266"/>
        <end position="275"/>
    </location>
</feature>
<feature type="compositionally biased region" description="Basic and acidic residues" evidence="1">
    <location>
        <begin position="301"/>
        <end position="313"/>
    </location>
</feature>
<accession>A0A1N6V6A6</accession>
<evidence type="ECO:0000313" key="3">
    <source>
        <dbReference type="EMBL" id="SIQ73342.1"/>
    </source>
</evidence>
<dbReference type="RefSeq" id="WP_076464337.1">
    <property type="nucleotide sequence ID" value="NZ_FTMN01000008.1"/>
</dbReference>
<keyword evidence="2" id="KW-1133">Transmembrane helix</keyword>
<proteinExistence type="predicted"/>
<protein>
    <submittedName>
        <fullName evidence="3">Uncharacterized protein</fullName>
    </submittedName>
</protein>
<keyword evidence="4" id="KW-1185">Reference proteome</keyword>
<evidence type="ECO:0000256" key="2">
    <source>
        <dbReference type="SAM" id="Phobius"/>
    </source>
</evidence>
<dbReference type="STRING" id="49186.SAMN05421647_10862"/>
<dbReference type="eggNOG" id="ENOG502Z9JZ">
    <property type="taxonomic scope" value="Bacteria"/>
</dbReference>
<dbReference type="AlphaFoldDB" id="A0A1N6V6A6"/>
<organism evidence="3 4">
    <name type="scientific">Marinobacterium stanieri</name>
    <dbReference type="NCBI Taxonomy" id="49186"/>
    <lineage>
        <taxon>Bacteria</taxon>
        <taxon>Pseudomonadati</taxon>
        <taxon>Pseudomonadota</taxon>
        <taxon>Gammaproteobacteria</taxon>
        <taxon>Oceanospirillales</taxon>
        <taxon>Oceanospirillaceae</taxon>
        <taxon>Marinobacterium</taxon>
    </lineage>
</organism>
<reference evidence="3 4" key="1">
    <citation type="submission" date="2017-01" db="EMBL/GenBank/DDBJ databases">
        <authorList>
            <person name="Mah S.A."/>
            <person name="Swanson W.J."/>
            <person name="Moy G.W."/>
            <person name="Vacquier V.D."/>
        </authorList>
    </citation>
    <scope>NUCLEOTIDE SEQUENCE [LARGE SCALE GENOMIC DNA]</scope>
    <source>
        <strain evidence="3 4">DSM 7027</strain>
    </source>
</reference>
<evidence type="ECO:0000313" key="4">
    <source>
        <dbReference type="Proteomes" id="UP000186895"/>
    </source>
</evidence>